<protein>
    <recommendedName>
        <fullName evidence="3">Cell division inhibitor SulA</fullName>
    </recommendedName>
</protein>
<organism evidence="1 2">
    <name type="scientific">Motilimonas cestriensis</name>
    <dbReference type="NCBI Taxonomy" id="2742685"/>
    <lineage>
        <taxon>Bacteria</taxon>
        <taxon>Pseudomonadati</taxon>
        <taxon>Pseudomonadota</taxon>
        <taxon>Gammaproteobacteria</taxon>
        <taxon>Alteromonadales</taxon>
        <taxon>Alteromonadales genera incertae sedis</taxon>
        <taxon>Motilimonas</taxon>
    </lineage>
</organism>
<dbReference type="Proteomes" id="UP001201273">
    <property type="component" value="Unassembled WGS sequence"/>
</dbReference>
<evidence type="ECO:0008006" key="3">
    <source>
        <dbReference type="Google" id="ProtNLM"/>
    </source>
</evidence>
<dbReference type="EMBL" id="JAIMJA010000012">
    <property type="protein sequence ID" value="MCE2595654.1"/>
    <property type="molecule type" value="Genomic_DNA"/>
</dbReference>
<reference evidence="1 2" key="1">
    <citation type="journal article" date="2022" name="Environ. Microbiol. Rep.">
        <title>Eco-phylogenetic analyses reveal divergent evolution of vitamin B12 metabolism in the marine bacterial family 'Psychromonadaceae'.</title>
        <authorList>
            <person name="Jin X."/>
            <person name="Yang Y."/>
            <person name="Cao H."/>
            <person name="Gao B."/>
            <person name="Zhao Z."/>
        </authorList>
    </citation>
    <scope>NUCLEOTIDE SEQUENCE [LARGE SCALE GENOMIC DNA]</scope>
    <source>
        <strain evidence="1 2">MKS20</strain>
    </source>
</reference>
<name>A0ABS8WDM2_9GAMM</name>
<gene>
    <name evidence="1" type="ORF">K6Y31_12570</name>
</gene>
<dbReference type="SUPFAM" id="SSF52540">
    <property type="entry name" value="P-loop containing nucleoside triphosphate hydrolases"/>
    <property type="match status" value="1"/>
</dbReference>
<evidence type="ECO:0000313" key="1">
    <source>
        <dbReference type="EMBL" id="MCE2595654.1"/>
    </source>
</evidence>
<sequence>MQLISHSLSQPNLESMTLDLSTLMDKMDESTALAKQPVNQSERYNSLLDKLIHYGQQSGWLVFIDPPAKLNLPLLTSLGVNSQKILCIKSHQQLSKARCLELALQSTHTRLVVCSIDGLQSASLSKLKAAAQIGMGAAIFLDGNDIAQAQHTTRLH</sequence>
<keyword evidence="2" id="KW-1185">Reference proteome</keyword>
<dbReference type="RefSeq" id="WP_233053168.1">
    <property type="nucleotide sequence ID" value="NZ_JAIMJA010000012.1"/>
</dbReference>
<proteinExistence type="predicted"/>
<dbReference type="InterPro" id="IPR027417">
    <property type="entry name" value="P-loop_NTPase"/>
</dbReference>
<dbReference type="Gene3D" id="3.40.50.300">
    <property type="entry name" value="P-loop containing nucleotide triphosphate hydrolases"/>
    <property type="match status" value="1"/>
</dbReference>
<evidence type="ECO:0000313" key="2">
    <source>
        <dbReference type="Proteomes" id="UP001201273"/>
    </source>
</evidence>
<accession>A0ABS8WDM2</accession>
<comment type="caution">
    <text evidence="1">The sequence shown here is derived from an EMBL/GenBank/DDBJ whole genome shotgun (WGS) entry which is preliminary data.</text>
</comment>